<gene>
    <name evidence="2" type="ORF">MSPICULIGERA_LOCUS14838</name>
    <name evidence="1" type="ORF">MSPICULIGERA_LOCUS441</name>
</gene>
<dbReference type="AlphaFoldDB" id="A0AA36CY55"/>
<keyword evidence="3" id="KW-1185">Reference proteome</keyword>
<proteinExistence type="predicted"/>
<reference evidence="2" key="1">
    <citation type="submission" date="2023-06" db="EMBL/GenBank/DDBJ databases">
        <authorList>
            <person name="Delattre M."/>
        </authorList>
    </citation>
    <scope>NUCLEOTIDE SEQUENCE</scope>
    <source>
        <strain evidence="2">AF72</strain>
    </source>
</reference>
<organism evidence="2 3">
    <name type="scientific">Mesorhabditis spiculigera</name>
    <dbReference type="NCBI Taxonomy" id="96644"/>
    <lineage>
        <taxon>Eukaryota</taxon>
        <taxon>Metazoa</taxon>
        <taxon>Ecdysozoa</taxon>
        <taxon>Nematoda</taxon>
        <taxon>Chromadorea</taxon>
        <taxon>Rhabditida</taxon>
        <taxon>Rhabditina</taxon>
        <taxon>Rhabditomorpha</taxon>
        <taxon>Rhabditoidea</taxon>
        <taxon>Rhabditidae</taxon>
        <taxon>Mesorhabditinae</taxon>
        <taxon>Mesorhabditis</taxon>
    </lineage>
</organism>
<name>A0AA36CY55_9BILA</name>
<evidence type="ECO:0000313" key="2">
    <source>
        <dbReference type="EMBL" id="CAJ0576548.1"/>
    </source>
</evidence>
<feature type="non-terminal residue" evidence="2">
    <location>
        <position position="106"/>
    </location>
</feature>
<comment type="caution">
    <text evidence="2">The sequence shown here is derived from an EMBL/GenBank/DDBJ whole genome shotgun (WGS) entry which is preliminary data.</text>
</comment>
<dbReference type="Proteomes" id="UP001177023">
    <property type="component" value="Unassembled WGS sequence"/>
</dbReference>
<evidence type="ECO:0000313" key="3">
    <source>
        <dbReference type="Proteomes" id="UP001177023"/>
    </source>
</evidence>
<evidence type="ECO:0000313" key="1">
    <source>
        <dbReference type="EMBL" id="CAJ0557683.1"/>
    </source>
</evidence>
<dbReference type="EMBL" id="CATQJA010002644">
    <property type="protein sequence ID" value="CAJ0576548.1"/>
    <property type="molecule type" value="Genomic_DNA"/>
</dbReference>
<evidence type="ECO:0008006" key="4">
    <source>
        <dbReference type="Google" id="ProtNLM"/>
    </source>
</evidence>
<sequence>MSRSGATSPKDYRYIGYVDLATAIRKTREHPGVFYLDDPSQRESEPLQMLRLMALFPSTEKPAQLTRVQTDKYPKLWYLNEHHNGPLFGCLEELVSFYRQHPDQLA</sequence>
<accession>A0AA36CY55</accession>
<dbReference type="EMBL" id="CATQJA010000074">
    <property type="protein sequence ID" value="CAJ0557683.1"/>
    <property type="molecule type" value="Genomic_DNA"/>
</dbReference>
<protein>
    <recommendedName>
        <fullName evidence="4">SH2 domain-containing protein</fullName>
    </recommendedName>
</protein>